<keyword evidence="1" id="KW-0808">Transferase</keyword>
<reference evidence="1 2" key="1">
    <citation type="submission" date="2024-06" db="EMBL/GenBank/DDBJ databases">
        <authorList>
            <person name="Li F."/>
        </authorList>
    </citation>
    <scope>NUCLEOTIDE SEQUENCE [LARGE SCALE GENOMIC DNA]</scope>
    <source>
        <strain evidence="1 2">GXAS 311</strain>
    </source>
</reference>
<proteinExistence type="inferred from homology"/>
<dbReference type="PIRSF" id="PIRSF000505">
    <property type="entry name" value="EPSPS"/>
    <property type="match status" value="1"/>
</dbReference>
<dbReference type="PANTHER" id="PTHR21090">
    <property type="entry name" value="AROM/DEHYDROQUINATE SYNTHASE"/>
    <property type="match status" value="1"/>
</dbReference>
<dbReference type="HAMAP" id="MF_00210">
    <property type="entry name" value="EPSP_synth"/>
    <property type="match status" value="1"/>
</dbReference>
<sequence>MKVAIRGASQIDARVVLPGSKYIANRLLLMCALAESESRLTNVVNNHDIQTSIEGLRQLGYQFEQQSAELVIKPRVQQPDMKVKLYTAHSGTFSRFVSAIAALESVPVEIDCSAKMATRPMLELFAGLIELGVKIDSPNNCLPATITGPVIGETCAIDASRSSQYLSALMIIAPRLPQGLTIQLDNQVVSGAYVEMTTRFMQMMGVQVDQSAHAIKILPGQKYHGIDFQIPGDAVSASYFMGAAAISGGRVTIADFDFDSVQGEARFYQVLEQMGVTVTRLGNDLLISGPQQLKGIEVDMGDMPDAVQTLAAVACYTDGVTKITNIAHLAYKESNRIEDTAHELRKAGVRVDSGKDYLTIYGGSPHAATFETHEDHRMAMSLALLGIKTPGIQINNAQVVEKSFPEYWQYLTAIGIDVNTLVDD</sequence>
<accession>A0ABV2BNX3</accession>
<comment type="caution">
    <text evidence="1">The sequence shown here is derived from an EMBL/GenBank/DDBJ whole genome shotgun (WGS) entry which is preliminary data.</text>
</comment>
<evidence type="ECO:0000313" key="2">
    <source>
        <dbReference type="Proteomes" id="UP001548189"/>
    </source>
</evidence>
<dbReference type="SUPFAM" id="SSF55205">
    <property type="entry name" value="EPT/RTPC-like"/>
    <property type="match status" value="1"/>
</dbReference>
<organism evidence="1 2">
    <name type="scientific">Aliikangiella maris</name>
    <dbReference type="NCBI Taxonomy" id="3162458"/>
    <lineage>
        <taxon>Bacteria</taxon>
        <taxon>Pseudomonadati</taxon>
        <taxon>Pseudomonadota</taxon>
        <taxon>Gammaproteobacteria</taxon>
        <taxon>Oceanospirillales</taxon>
        <taxon>Pleioneaceae</taxon>
        <taxon>Aliikangiella</taxon>
    </lineage>
</organism>
<dbReference type="Gene3D" id="3.65.10.10">
    <property type="entry name" value="Enolpyruvate transferase domain"/>
    <property type="match status" value="2"/>
</dbReference>
<dbReference type="Pfam" id="PF00275">
    <property type="entry name" value="EPSP_synthase"/>
    <property type="match status" value="1"/>
</dbReference>
<dbReference type="InterPro" id="IPR006264">
    <property type="entry name" value="EPSP_synthase"/>
</dbReference>
<dbReference type="InterPro" id="IPR036968">
    <property type="entry name" value="Enolpyruvate_Tfrase_sf"/>
</dbReference>
<dbReference type="InterPro" id="IPR001986">
    <property type="entry name" value="Enolpyruvate_Tfrase_dom"/>
</dbReference>
<dbReference type="GO" id="GO:0003866">
    <property type="term" value="F:3-phosphoshikimate 1-carboxyvinyltransferase activity"/>
    <property type="evidence" value="ECO:0007669"/>
    <property type="project" value="UniProtKB-EC"/>
</dbReference>
<keyword evidence="2" id="KW-1185">Reference proteome</keyword>
<dbReference type="CDD" id="cd01556">
    <property type="entry name" value="EPSP_synthase"/>
    <property type="match status" value="1"/>
</dbReference>
<dbReference type="InterPro" id="IPR013792">
    <property type="entry name" value="RNA3'P_cycl/enolpyr_Trfase_a/b"/>
</dbReference>
<dbReference type="Proteomes" id="UP001548189">
    <property type="component" value="Unassembled WGS sequence"/>
</dbReference>
<protein>
    <submittedName>
        <fullName evidence="1">3-phosphoshikimate 1-carboxyvinyltransferase</fullName>
        <ecNumber evidence="1">2.5.1.19</ecNumber>
    </submittedName>
</protein>
<evidence type="ECO:0000313" key="1">
    <source>
        <dbReference type="EMBL" id="MET1253638.1"/>
    </source>
</evidence>
<name>A0ABV2BNX3_9GAMM</name>
<dbReference type="EC" id="2.5.1.19" evidence="1"/>
<dbReference type="PANTHER" id="PTHR21090:SF5">
    <property type="entry name" value="PENTAFUNCTIONAL AROM POLYPEPTIDE"/>
    <property type="match status" value="1"/>
</dbReference>
<gene>
    <name evidence="1" type="primary">aroA</name>
    <name evidence="1" type="ORF">ABVT43_00720</name>
</gene>
<dbReference type="EMBL" id="JBEVCJ010000001">
    <property type="protein sequence ID" value="MET1253638.1"/>
    <property type="molecule type" value="Genomic_DNA"/>
</dbReference>
<dbReference type="NCBIfam" id="TIGR01356">
    <property type="entry name" value="aroA"/>
    <property type="match status" value="1"/>
</dbReference>